<dbReference type="PANTHER" id="PTHR33706:SF1">
    <property type="entry name" value="TPR REPEAT PROTEIN"/>
    <property type="match status" value="1"/>
</dbReference>
<dbReference type="STRING" id="596327.PORUE0001_1940"/>
<dbReference type="InterPro" id="IPR034154">
    <property type="entry name" value="TOPRIM_DnaG/twinkle"/>
</dbReference>
<dbReference type="CDD" id="cd01029">
    <property type="entry name" value="TOPRIM_primases"/>
    <property type="match status" value="1"/>
</dbReference>
<dbReference type="InterPro" id="IPR011652">
    <property type="entry name" value="MORN_2"/>
</dbReference>
<dbReference type="eggNOG" id="COG0433">
    <property type="taxonomic scope" value="Bacteria"/>
</dbReference>
<gene>
    <name evidence="1" type="ORF">PORUE0001_1940</name>
</gene>
<dbReference type="GO" id="GO:0006260">
    <property type="term" value="P:DNA replication"/>
    <property type="evidence" value="ECO:0007669"/>
    <property type="project" value="InterPro"/>
</dbReference>
<dbReference type="Proteomes" id="UP000003303">
    <property type="component" value="Unassembled WGS sequence"/>
</dbReference>
<dbReference type="eggNOG" id="COG2849">
    <property type="taxonomic scope" value="Bacteria"/>
</dbReference>
<keyword evidence="2" id="KW-1185">Reference proteome</keyword>
<dbReference type="RefSeq" id="WP_007366275.1">
    <property type="nucleotide sequence ID" value="NZ_ACLR01000246.1"/>
</dbReference>
<comment type="caution">
    <text evidence="1">The sequence shown here is derived from an EMBL/GenBank/DDBJ whole genome shotgun (WGS) entry which is preliminary data.</text>
</comment>
<evidence type="ECO:0000313" key="2">
    <source>
        <dbReference type="Proteomes" id="UP000003303"/>
    </source>
</evidence>
<dbReference type="InterPro" id="IPR036977">
    <property type="entry name" value="DNA_primase_Znf_CHC2"/>
</dbReference>
<dbReference type="SUPFAM" id="SSF56731">
    <property type="entry name" value="DNA primase core"/>
    <property type="match status" value="1"/>
</dbReference>
<dbReference type="AlphaFoldDB" id="C2MEK3"/>
<reference evidence="1 2" key="1">
    <citation type="submission" date="2009-04" db="EMBL/GenBank/DDBJ databases">
        <authorList>
            <person name="Sebastian Y."/>
            <person name="Madupu R."/>
            <person name="Durkin A.S."/>
            <person name="Torralba M."/>
            <person name="Methe B."/>
            <person name="Sutton G.G."/>
            <person name="Strausberg R.L."/>
            <person name="Nelson K.E."/>
        </authorList>
    </citation>
    <scope>NUCLEOTIDE SEQUENCE [LARGE SCALE GENOMIC DNA]</scope>
    <source>
        <strain evidence="1 2">60-3</strain>
    </source>
</reference>
<dbReference type="Gene3D" id="3.40.1360.10">
    <property type="match status" value="1"/>
</dbReference>
<dbReference type="GO" id="GO:0003677">
    <property type="term" value="F:DNA binding"/>
    <property type="evidence" value="ECO:0007669"/>
    <property type="project" value="InterPro"/>
</dbReference>
<dbReference type="Gene3D" id="3.90.930.1">
    <property type="match status" value="2"/>
</dbReference>
<dbReference type="EMBL" id="ACLR01000246">
    <property type="protein sequence ID" value="EEK15859.1"/>
    <property type="molecule type" value="Genomic_DNA"/>
</dbReference>
<name>C2MEK3_9PORP</name>
<accession>C2MEK3</accession>
<dbReference type="PANTHER" id="PTHR33706">
    <property type="entry name" value="MORN VARIANT REPEAT PROTEIN"/>
    <property type="match status" value="1"/>
</dbReference>
<dbReference type="Gene3D" id="3.90.580.10">
    <property type="entry name" value="Zinc finger, CHC2-type domain"/>
    <property type="match status" value="1"/>
</dbReference>
<organism evidence="1 2">
    <name type="scientific">Porphyromonas uenonis 60-3</name>
    <dbReference type="NCBI Taxonomy" id="596327"/>
    <lineage>
        <taxon>Bacteria</taxon>
        <taxon>Pseudomonadati</taxon>
        <taxon>Bacteroidota</taxon>
        <taxon>Bacteroidia</taxon>
        <taxon>Bacteroidales</taxon>
        <taxon>Porphyromonadaceae</taxon>
        <taxon>Porphyromonas</taxon>
    </lineage>
</organism>
<sequence length="798" mass="90670">MKYGDRDQILQLTGGGLDIFQAYLPNVIGRKNFRSPFYDDKKASCAIYQDHSGVWRYKDFGNGGSGGDAFWFVGELFGYNLSSQFPKILAQIVQDLNLPLDITTQESLAKAPIRPQVSAPSSDQLISQPSMTDKYSVQSQPFTEDDLEFWGKYGINQETLERYGVSSLASFSSYSRKGNPYQLHYKSTEPMYCYQLGDSVKIYRPNSKVRFLNAGVRSSDYLFGYAQLPSKGEYVLLTGGEKDVLSLASHGFSAFCLNSETAYLSQTLLQGLSDRFDAVGVLYDMDDTGIRQSQKIIEDNPDIPNLFRVDLPLSGSKNEKDVSDFFSQGGNATALQDIIMRTIKQQDNSMDNLENFIDPNLSGNEIHKLKLTGVQEAWHDNGRLCSRTHYKRGKLDGLYESWYDNGQQCELANYRRGKLDGVHLGRHPNGNVSELCHYQNGLLHGEYFEYDESGTLQVHTHCYKGYENLSAWKESLTNKSVSPFTGKYEIWDDSLSPQPMAVFYMDKVSALEHQEQDLNDLPAQRIDTHVSESVIRSRKLTGVQEAYYDNGQISHRKFYKDGLAEGMGYSWHRNGQLKERSAYKAGRLDGVSLYYYDNGALNVRETYKRGKLDGFCEEWYDNGLLAGRCSYKAGKLDGLFKRWHENGQLKKRLPFRAGLVDGLSETWYPNGCQQTRWNYKDDKLDGLCELWDGGGNLLSQTHYKDNKKNGLHLDYDPESGEMYHWILFENDLSVKSGKPEELEQLEAYKNQAPSIVVPSSPVQEQAQAILNAQRDNVPKVGQQAEARLTQQQEYKHKL</sequence>
<proteinExistence type="predicted"/>
<dbReference type="OrthoDB" id="877327at2"/>
<protein>
    <submittedName>
        <fullName evidence="1">MORN repeat protein</fullName>
    </submittedName>
</protein>
<evidence type="ECO:0000313" key="1">
    <source>
        <dbReference type="EMBL" id="EEK15859.1"/>
    </source>
</evidence>
<dbReference type="Pfam" id="PF07661">
    <property type="entry name" value="MORN_2"/>
    <property type="match status" value="4"/>
</dbReference>
<dbReference type="Gene3D" id="2.20.110.10">
    <property type="entry name" value="Histone H3 K4-specific methyltransferase SET7/9 N-terminal domain"/>
    <property type="match status" value="1"/>
</dbReference>
<dbReference type="GO" id="GO:0008270">
    <property type="term" value="F:zinc ion binding"/>
    <property type="evidence" value="ECO:0007669"/>
    <property type="project" value="InterPro"/>
</dbReference>
<dbReference type="SUPFAM" id="SSF82185">
    <property type="entry name" value="Histone H3 K4-specific methyltransferase SET7/9 N-terminal domain"/>
    <property type="match status" value="3"/>
</dbReference>